<dbReference type="AlphaFoldDB" id="A0A834LA15"/>
<evidence type="ECO:0000313" key="2">
    <source>
        <dbReference type="EMBL" id="KAF7126369.1"/>
    </source>
</evidence>
<feature type="compositionally biased region" description="Basic and acidic residues" evidence="1">
    <location>
        <begin position="256"/>
        <end position="275"/>
    </location>
</feature>
<feature type="region of interest" description="Disordered" evidence="1">
    <location>
        <begin position="383"/>
        <end position="430"/>
    </location>
</feature>
<gene>
    <name evidence="2" type="ORF">RHSIM_Rhsim11G0047300</name>
</gene>
<accession>A0A834LA15</accession>
<feature type="region of interest" description="Disordered" evidence="1">
    <location>
        <begin position="160"/>
        <end position="219"/>
    </location>
</feature>
<dbReference type="Proteomes" id="UP000626092">
    <property type="component" value="Unassembled WGS sequence"/>
</dbReference>
<sequence length="545" mass="60511">MNPKESVQLVKAWVCSPIPSSSLTKAAYRLPISIRMSQKIHLKRLLKGFEVDLITVYLAFREDLFGIRELAIVVERFVIGQTVSFPPIFDHQSVGLGESVAVPINRFGRGKKRNLSGAKFSRTIFKGGSKFLKSRLSTAPLIDRRECIRKKLTRVNMTGVPKEKGEMMEKNNTTTNTNNNSTSNHNRERPGGVLGSSDSGLLRTATHPPETRSSSSVIATTSSDSFLQWGNRKRLRCMKSQVNKDHNNNNNNGSDPVHRTTARVDRRVIRSDTNNKDGSALHHQTNGTANGNGYLNLRQRPSSPSHRILRYVISLGGASDSRSGYTHTTPICYNLMIRLFCLFSWGHSNGVMRGISSPDRVGAQDKRGTAHHNTTATTTTINNHHHHHSHISSHTNNNNNDVNNGGGGSGSSETAAQDSKKGGSSSGSDAIPAVWPPKFVIALTNKEKEEDFIAFKGSKLPQRPKKRAKFIQRTVNLVCPGAWLCDLTLERYEVREKKISKKVPLHGIFVLRFVFCEKCFPDNVLHIPFRPRGLKAMGNMESDSE</sequence>
<dbReference type="OrthoDB" id="2018605at2759"/>
<name>A0A834LA15_RHOSS</name>
<reference evidence="2" key="1">
    <citation type="submission" date="2019-11" db="EMBL/GenBank/DDBJ databases">
        <authorList>
            <person name="Liu Y."/>
            <person name="Hou J."/>
            <person name="Li T.-Q."/>
            <person name="Guan C.-H."/>
            <person name="Wu X."/>
            <person name="Wu H.-Z."/>
            <person name="Ling F."/>
            <person name="Zhang R."/>
            <person name="Shi X.-G."/>
            <person name="Ren J.-P."/>
            <person name="Chen E.-F."/>
            <person name="Sun J.-M."/>
        </authorList>
    </citation>
    <scope>NUCLEOTIDE SEQUENCE</scope>
    <source>
        <strain evidence="2">Adult_tree_wgs_1</strain>
        <tissue evidence="2">Leaves</tissue>
    </source>
</reference>
<feature type="compositionally biased region" description="Low complexity" evidence="1">
    <location>
        <begin position="171"/>
        <end position="184"/>
    </location>
</feature>
<feature type="compositionally biased region" description="Low complexity" evidence="1">
    <location>
        <begin position="392"/>
        <end position="403"/>
    </location>
</feature>
<feature type="compositionally biased region" description="Polar residues" evidence="1">
    <location>
        <begin position="282"/>
        <end position="294"/>
    </location>
</feature>
<proteinExistence type="predicted"/>
<evidence type="ECO:0000313" key="3">
    <source>
        <dbReference type="Proteomes" id="UP000626092"/>
    </source>
</evidence>
<dbReference type="Pfam" id="PF07797">
    <property type="entry name" value="DUF1639"/>
    <property type="match status" value="1"/>
</dbReference>
<organism evidence="2 3">
    <name type="scientific">Rhododendron simsii</name>
    <name type="common">Sims's rhododendron</name>
    <dbReference type="NCBI Taxonomy" id="118357"/>
    <lineage>
        <taxon>Eukaryota</taxon>
        <taxon>Viridiplantae</taxon>
        <taxon>Streptophyta</taxon>
        <taxon>Embryophyta</taxon>
        <taxon>Tracheophyta</taxon>
        <taxon>Spermatophyta</taxon>
        <taxon>Magnoliopsida</taxon>
        <taxon>eudicotyledons</taxon>
        <taxon>Gunneridae</taxon>
        <taxon>Pentapetalae</taxon>
        <taxon>asterids</taxon>
        <taxon>Ericales</taxon>
        <taxon>Ericaceae</taxon>
        <taxon>Ericoideae</taxon>
        <taxon>Rhodoreae</taxon>
        <taxon>Rhododendron</taxon>
    </lineage>
</organism>
<dbReference type="PANTHER" id="PTHR33130">
    <property type="entry name" value="PUTATIVE (DUF1639)-RELATED"/>
    <property type="match status" value="1"/>
</dbReference>
<keyword evidence="3" id="KW-1185">Reference proteome</keyword>
<dbReference type="EMBL" id="WJXA01000011">
    <property type="protein sequence ID" value="KAF7126369.1"/>
    <property type="molecule type" value="Genomic_DNA"/>
</dbReference>
<evidence type="ECO:0000256" key="1">
    <source>
        <dbReference type="SAM" id="MobiDB-lite"/>
    </source>
</evidence>
<dbReference type="PANTHER" id="PTHR33130:SF45">
    <property type="entry name" value="OS05G0541700 PROTEIN"/>
    <property type="match status" value="1"/>
</dbReference>
<comment type="caution">
    <text evidence="2">The sequence shown here is derived from an EMBL/GenBank/DDBJ whole genome shotgun (WGS) entry which is preliminary data.</text>
</comment>
<dbReference type="InterPro" id="IPR012438">
    <property type="entry name" value="DUF1639"/>
</dbReference>
<protein>
    <submittedName>
        <fullName evidence="2">Uncharacterized protein</fullName>
    </submittedName>
</protein>
<feature type="region of interest" description="Disordered" evidence="1">
    <location>
        <begin position="241"/>
        <end position="294"/>
    </location>
</feature>